<dbReference type="EMBL" id="CAJVCE010000011">
    <property type="protein sequence ID" value="CAG7647423.1"/>
    <property type="molecule type" value="Genomic_DNA"/>
</dbReference>
<reference evidence="1 2" key="1">
    <citation type="submission" date="2021-06" db="EMBL/GenBank/DDBJ databases">
        <authorList>
            <person name="Criscuolo A."/>
        </authorList>
    </citation>
    <scope>NUCLEOTIDE SEQUENCE [LARGE SCALE GENOMIC DNA]</scope>
    <source>
        <strain evidence="2">CIP 111802</strain>
    </source>
</reference>
<protein>
    <submittedName>
        <fullName evidence="1">Uncharacterized protein</fullName>
    </submittedName>
</protein>
<evidence type="ECO:0000313" key="1">
    <source>
        <dbReference type="EMBL" id="CAG7647423.1"/>
    </source>
</evidence>
<organism evidence="1 2">
    <name type="scientific">Paenibacillus allorhizosphaerae</name>
    <dbReference type="NCBI Taxonomy" id="2849866"/>
    <lineage>
        <taxon>Bacteria</taxon>
        <taxon>Bacillati</taxon>
        <taxon>Bacillota</taxon>
        <taxon>Bacilli</taxon>
        <taxon>Bacillales</taxon>
        <taxon>Paenibacillaceae</taxon>
        <taxon>Paenibacillus</taxon>
    </lineage>
</organism>
<keyword evidence="2" id="KW-1185">Reference proteome</keyword>
<dbReference type="Proteomes" id="UP000730618">
    <property type="component" value="Unassembled WGS sequence"/>
</dbReference>
<evidence type="ECO:0000313" key="2">
    <source>
        <dbReference type="Proteomes" id="UP000730618"/>
    </source>
</evidence>
<accession>A0ABM8VKU2</accession>
<proteinExistence type="predicted"/>
<gene>
    <name evidence="1" type="ORF">PAECIP111802_03971</name>
</gene>
<comment type="caution">
    <text evidence="1">The sequence shown here is derived from an EMBL/GenBank/DDBJ whole genome shotgun (WGS) entry which is preliminary data.</text>
</comment>
<name>A0ABM8VKU2_9BACL</name>
<dbReference type="RefSeq" id="WP_218100264.1">
    <property type="nucleotide sequence ID" value="NZ_CAJVCE010000011.1"/>
</dbReference>
<sequence length="57" mass="6938">MMDKEITKLIDMLHLEEKEILERFRFTLEGKRLTKVEATRFIHFLREELGKKAPLKH</sequence>